<dbReference type="Proteomes" id="UP000646053">
    <property type="component" value="Unassembled WGS sequence"/>
</dbReference>
<reference evidence="1" key="1">
    <citation type="submission" date="2019-12" db="EMBL/GenBank/DDBJ databases">
        <title>High-Quality draft genome sequences of three cyanobacteria isolated from the limestone walls of the Old Cathedral of Coimbra.</title>
        <authorList>
            <person name="Tiago I."/>
            <person name="Soares F."/>
            <person name="Portugal A."/>
        </authorList>
    </citation>
    <scope>NUCLEOTIDE SEQUENCE</scope>
    <source>
        <strain evidence="1">A</strain>
    </source>
</reference>
<dbReference type="EMBL" id="WVIE01000031">
    <property type="protein sequence ID" value="NDJ19484.1"/>
    <property type="molecule type" value="Genomic_DNA"/>
</dbReference>
<evidence type="ECO:0000313" key="2">
    <source>
        <dbReference type="Proteomes" id="UP000646053"/>
    </source>
</evidence>
<name>A0A8J7Z3U1_9CYAN</name>
<dbReference type="RefSeq" id="WP_162425012.1">
    <property type="nucleotide sequence ID" value="NZ_WVIE01000031.1"/>
</dbReference>
<gene>
    <name evidence="1" type="ORF">GS601_19715</name>
</gene>
<dbReference type="Gene3D" id="3.30.360.10">
    <property type="entry name" value="Dihydrodipicolinate Reductase, domain 2"/>
    <property type="match status" value="1"/>
</dbReference>
<dbReference type="InterPro" id="IPR014953">
    <property type="entry name" value="DUF1824"/>
</dbReference>
<dbReference type="AlphaFoldDB" id="A0A8J7Z3U1"/>
<accession>A0A8J7Z3U1</accession>
<sequence>MSLDPQTAKHRLQQLTCLDPASPQSATYALLREALLLVASLSDYQILGICADTAAQGVRSLHAYAKALGYDAIPVMEAVPGAIYIKYNPARNLAYLNPYPGTHRGVLVSCQSAYADGVNDTFGHLPLDLFDADLAD</sequence>
<evidence type="ECO:0000313" key="1">
    <source>
        <dbReference type="EMBL" id="NDJ19484.1"/>
    </source>
</evidence>
<protein>
    <submittedName>
        <fullName evidence="1">DUF1824 family protein</fullName>
    </submittedName>
</protein>
<dbReference type="Pfam" id="PF08854">
    <property type="entry name" value="DUF1824"/>
    <property type="match status" value="1"/>
</dbReference>
<comment type="caution">
    <text evidence="1">The sequence shown here is derived from an EMBL/GenBank/DDBJ whole genome shotgun (WGS) entry which is preliminary data.</text>
</comment>
<organism evidence="1 2">
    <name type="scientific">Myxacorys almedinensis A</name>
    <dbReference type="NCBI Taxonomy" id="2690445"/>
    <lineage>
        <taxon>Bacteria</taxon>
        <taxon>Bacillati</taxon>
        <taxon>Cyanobacteriota</taxon>
        <taxon>Cyanophyceae</taxon>
        <taxon>Leptolyngbyales</taxon>
        <taxon>Leptolyngbyaceae</taxon>
        <taxon>Myxacorys</taxon>
        <taxon>Myxacorys almedinensis</taxon>
    </lineage>
</organism>
<dbReference type="SUPFAM" id="SSF160532">
    <property type="entry name" value="Ava3019-like"/>
    <property type="match status" value="1"/>
</dbReference>
<proteinExistence type="predicted"/>
<keyword evidence="2" id="KW-1185">Reference proteome</keyword>